<protein>
    <submittedName>
        <fullName evidence="2">Uncharacterized protein</fullName>
    </submittedName>
</protein>
<dbReference type="AlphaFoldDB" id="A0A7W5A7K0"/>
<evidence type="ECO:0000256" key="1">
    <source>
        <dbReference type="SAM" id="Phobius"/>
    </source>
</evidence>
<evidence type="ECO:0000313" key="3">
    <source>
        <dbReference type="Proteomes" id="UP000577707"/>
    </source>
</evidence>
<keyword evidence="1" id="KW-0472">Membrane</keyword>
<organism evidence="2 3">
    <name type="scientific">Nocardioides albus</name>
    <dbReference type="NCBI Taxonomy" id="1841"/>
    <lineage>
        <taxon>Bacteria</taxon>
        <taxon>Bacillati</taxon>
        <taxon>Actinomycetota</taxon>
        <taxon>Actinomycetes</taxon>
        <taxon>Propionibacteriales</taxon>
        <taxon>Nocardioidaceae</taxon>
        <taxon>Nocardioides</taxon>
    </lineage>
</organism>
<dbReference type="EMBL" id="JACHXG010000008">
    <property type="protein sequence ID" value="MBB3090930.1"/>
    <property type="molecule type" value="Genomic_DNA"/>
</dbReference>
<feature type="transmembrane region" description="Helical" evidence="1">
    <location>
        <begin position="37"/>
        <end position="58"/>
    </location>
</feature>
<name>A0A7W5A7K0_9ACTN</name>
<keyword evidence="1" id="KW-1133">Transmembrane helix</keyword>
<accession>A0A7W5A7K0</accession>
<keyword evidence="3" id="KW-1185">Reference proteome</keyword>
<keyword evidence="1" id="KW-0812">Transmembrane</keyword>
<proteinExistence type="predicted"/>
<reference evidence="2 3" key="1">
    <citation type="submission" date="2020-08" db="EMBL/GenBank/DDBJ databases">
        <title>Genomic Encyclopedia of Type Strains, Phase III (KMG-III): the genomes of soil and plant-associated and newly described type strains.</title>
        <authorList>
            <person name="Whitman W."/>
        </authorList>
    </citation>
    <scope>NUCLEOTIDE SEQUENCE [LARGE SCALE GENOMIC DNA]</scope>
    <source>
        <strain evidence="2 3">CECT 3302</strain>
    </source>
</reference>
<sequence>MSLDLEDALRTSSDLTLDRSLAEIRTRGNRLRRRRTSLLTAAAAGMCLVVTGVVLAGLGRSPVATDLAPADQSTSPSAPEQVLTWSGEPTNVSDKELATLERSCLRSANQDAYEEANGWRMIPGGRPESPPLPDTIDPARLYPIFAERRADVGPERHNVLRAMFLTDDYLVHCEAFTTDSSQPKAEDAAGTASRIRPFPNTVPWEQFSSGWDTNTVNFMLPAPPGVTSVKFVIGDGYVDGTLNGGIAVAWLSTDGLPELDDDTATGFAAYDADGKRVGGSKPVPPKAWPVD</sequence>
<comment type="caution">
    <text evidence="2">The sequence shown here is derived from an EMBL/GenBank/DDBJ whole genome shotgun (WGS) entry which is preliminary data.</text>
</comment>
<evidence type="ECO:0000313" key="2">
    <source>
        <dbReference type="EMBL" id="MBB3090930.1"/>
    </source>
</evidence>
<gene>
    <name evidence="2" type="ORF">FHS12_003892</name>
</gene>
<dbReference type="RefSeq" id="WP_183548438.1">
    <property type="nucleotide sequence ID" value="NZ_BMQT01000010.1"/>
</dbReference>
<dbReference type="Proteomes" id="UP000577707">
    <property type="component" value="Unassembled WGS sequence"/>
</dbReference>